<dbReference type="PANTHER" id="PTHR37171">
    <property type="entry name" value="SERINE/THREONINE-PROTEIN KINASE YRZF-RELATED"/>
    <property type="match status" value="1"/>
</dbReference>
<dbReference type="InterPro" id="IPR052396">
    <property type="entry name" value="Meiotic_Drive_Suppr_Kinase"/>
</dbReference>
<dbReference type="AlphaFoldDB" id="A0A0G2J6T7"/>
<proteinExistence type="predicted"/>
<dbReference type="OrthoDB" id="4177680at2759"/>
<dbReference type="EMBL" id="LCZI01000179">
    <property type="protein sequence ID" value="KKZ67904.1"/>
    <property type="molecule type" value="Genomic_DNA"/>
</dbReference>
<dbReference type="Pfam" id="PF13095">
    <property type="entry name" value="FTA2"/>
    <property type="match status" value="1"/>
</dbReference>
<evidence type="ECO:0008006" key="3">
    <source>
        <dbReference type="Google" id="ProtNLM"/>
    </source>
</evidence>
<dbReference type="Gene3D" id="1.10.510.10">
    <property type="entry name" value="Transferase(Phosphotransferase) domain 1"/>
    <property type="match status" value="1"/>
</dbReference>
<evidence type="ECO:0000313" key="2">
    <source>
        <dbReference type="Proteomes" id="UP000034164"/>
    </source>
</evidence>
<evidence type="ECO:0000313" key="1">
    <source>
        <dbReference type="EMBL" id="KKZ67904.1"/>
    </source>
</evidence>
<comment type="caution">
    <text evidence="1">The sequence shown here is derived from an EMBL/GenBank/DDBJ whole genome shotgun (WGS) entry which is preliminary data.</text>
</comment>
<name>A0A0G2J6T7_9EURO</name>
<dbReference type="VEuPathDB" id="FungiDB:EMCG_06433"/>
<dbReference type="InterPro" id="IPR025213">
    <property type="entry name" value="Sim4_Fta2"/>
</dbReference>
<dbReference type="Proteomes" id="UP000034164">
    <property type="component" value="Unassembled WGS sequence"/>
</dbReference>
<reference evidence="2" key="1">
    <citation type="journal article" date="2015" name="PLoS Genet.">
        <title>The dynamic genome and transcriptome of the human fungal pathogen Blastomyces and close relative Emmonsia.</title>
        <authorList>
            <person name="Munoz J.F."/>
            <person name="Gauthier G.M."/>
            <person name="Desjardins C.A."/>
            <person name="Gallo J.E."/>
            <person name="Holder J."/>
            <person name="Sullivan T.D."/>
            <person name="Marty A.J."/>
            <person name="Carmen J.C."/>
            <person name="Chen Z."/>
            <person name="Ding L."/>
            <person name="Gujja S."/>
            <person name="Magrini V."/>
            <person name="Misas E."/>
            <person name="Mitreva M."/>
            <person name="Priest M."/>
            <person name="Saif S."/>
            <person name="Whiston E.A."/>
            <person name="Young S."/>
            <person name="Zeng Q."/>
            <person name="Goldman W.E."/>
            <person name="Mardis E.R."/>
            <person name="Taylor J.W."/>
            <person name="McEwen J.G."/>
            <person name="Clay O.K."/>
            <person name="Klein B.S."/>
            <person name="Cuomo C.A."/>
        </authorList>
    </citation>
    <scope>NUCLEOTIDE SEQUENCE [LARGE SCALE GENOMIC DNA]</scope>
    <source>
        <strain evidence="2">UAMH 3008</strain>
    </source>
</reference>
<gene>
    <name evidence="1" type="ORF">EMCG_06433</name>
</gene>
<accession>A0A0G2J6T7</accession>
<dbReference type="SUPFAM" id="SSF56112">
    <property type="entry name" value="Protein kinase-like (PK-like)"/>
    <property type="match status" value="1"/>
</dbReference>
<organism evidence="1 2">
    <name type="scientific">[Emmonsia] crescens</name>
    <dbReference type="NCBI Taxonomy" id="73230"/>
    <lineage>
        <taxon>Eukaryota</taxon>
        <taxon>Fungi</taxon>
        <taxon>Dikarya</taxon>
        <taxon>Ascomycota</taxon>
        <taxon>Pezizomycotina</taxon>
        <taxon>Eurotiomycetes</taxon>
        <taxon>Eurotiomycetidae</taxon>
        <taxon>Onygenales</taxon>
        <taxon>Ajellomycetaceae</taxon>
        <taxon>Emergomyces</taxon>
    </lineage>
</organism>
<dbReference type="InterPro" id="IPR011009">
    <property type="entry name" value="Kinase-like_dom_sf"/>
</dbReference>
<sequence length="312" mass="36164">MNPQSEASSKPKPKTRPRRTPWTLWLKDRKVYCPFIPDISSIASGIEFLELLFAGGHSYLFKVRLQGHICALKLYSLSQPYWSPSMFERNAWRMNPFNVECQVYDRLIENKLNGKVGPYCHGWLMIDKAQEHNLEQLKLWNPVDWQRRGESLKDPIHGILLEYIEGCTIDKACITAAAAQSLRDQLNRLHKLDIVHGDLFARNIMGSTDGCAFLVDFSAAKLWPNVFNDLRERDDFLDYTQGEKRVLELFLFRLQKVRLPPRFHEDVNLFMSDQLKRHQGVTLSTAQSEEEAYGHPPSDWASAHYAVVEWEA</sequence>
<dbReference type="PANTHER" id="PTHR37171:SF1">
    <property type="entry name" value="SERINE_THREONINE-PROTEIN KINASE YRZF-RELATED"/>
    <property type="match status" value="1"/>
</dbReference>
<protein>
    <recommendedName>
        <fullName evidence="3">Protein kinase domain-containing protein</fullName>
    </recommendedName>
</protein>